<dbReference type="Proteomes" id="UP000284892">
    <property type="component" value="Unassembled WGS sequence"/>
</dbReference>
<protein>
    <recommendedName>
        <fullName evidence="4">LexA-binding, inner membrane-associated hydrolase</fullName>
    </recommendedName>
</protein>
<evidence type="ECO:0008006" key="4">
    <source>
        <dbReference type="Google" id="ProtNLM"/>
    </source>
</evidence>
<name>A0A420DGV0_9FLAO</name>
<dbReference type="AlphaFoldDB" id="A0A420DGV0"/>
<gene>
    <name evidence="2" type="ORF">BXY80_2225</name>
</gene>
<feature type="transmembrane region" description="Helical" evidence="1">
    <location>
        <begin position="63"/>
        <end position="78"/>
    </location>
</feature>
<evidence type="ECO:0000313" key="2">
    <source>
        <dbReference type="EMBL" id="RKE92306.1"/>
    </source>
</evidence>
<keyword evidence="3" id="KW-1185">Reference proteome</keyword>
<evidence type="ECO:0000313" key="3">
    <source>
        <dbReference type="Proteomes" id="UP000284892"/>
    </source>
</evidence>
<evidence type="ECO:0000256" key="1">
    <source>
        <dbReference type="SAM" id="Phobius"/>
    </source>
</evidence>
<keyword evidence="1" id="KW-1133">Transmembrane helix</keyword>
<accession>A0A420DGV0</accession>
<dbReference type="Pfam" id="PF19617">
    <property type="entry name" value="DUF6122"/>
    <property type="match status" value="1"/>
</dbReference>
<reference evidence="2 3" key="1">
    <citation type="submission" date="2018-09" db="EMBL/GenBank/DDBJ databases">
        <title>Genomic Encyclopedia of Archaeal and Bacterial Type Strains, Phase II (KMG-II): from individual species to whole genera.</title>
        <authorList>
            <person name="Goeker M."/>
        </authorList>
    </citation>
    <scope>NUCLEOTIDE SEQUENCE [LARGE SCALE GENOMIC DNA]</scope>
    <source>
        <strain evidence="2 3">DSM 26283</strain>
    </source>
</reference>
<dbReference type="InterPro" id="IPR046125">
    <property type="entry name" value="DUF6122"/>
</dbReference>
<comment type="caution">
    <text evidence="2">The sequence shown here is derived from an EMBL/GenBank/DDBJ whole genome shotgun (WGS) entry which is preliminary data.</text>
</comment>
<feature type="transmembrane region" description="Helical" evidence="1">
    <location>
        <begin position="30"/>
        <end position="51"/>
    </location>
</feature>
<keyword evidence="1" id="KW-0472">Membrane</keyword>
<sequence length="102" mass="11588">MLQPILHYSIHIGLPLVVALLFFKSNWKTAFLIMIATMAIDLDHLIANPIFDPNRCSINFHPLHTYYAMVVYALLLCFKKTRIVGIGLCIHMLADATDCLLM</sequence>
<feature type="transmembrane region" description="Helical" evidence="1">
    <location>
        <begin position="6"/>
        <end position="23"/>
    </location>
</feature>
<dbReference type="EMBL" id="RAQJ01000004">
    <property type="protein sequence ID" value="RKE92306.1"/>
    <property type="molecule type" value="Genomic_DNA"/>
</dbReference>
<keyword evidence="1" id="KW-0812">Transmembrane</keyword>
<dbReference type="OrthoDB" id="289051at2"/>
<dbReference type="RefSeq" id="WP_120201881.1">
    <property type="nucleotide sequence ID" value="NZ_RAQJ01000004.1"/>
</dbReference>
<proteinExistence type="predicted"/>
<organism evidence="2 3">
    <name type="scientific">Ichthyenterobacterium magnum</name>
    <dbReference type="NCBI Taxonomy" id="1230530"/>
    <lineage>
        <taxon>Bacteria</taxon>
        <taxon>Pseudomonadati</taxon>
        <taxon>Bacteroidota</taxon>
        <taxon>Flavobacteriia</taxon>
        <taxon>Flavobacteriales</taxon>
        <taxon>Flavobacteriaceae</taxon>
        <taxon>Ichthyenterobacterium</taxon>
    </lineage>
</organism>